<gene>
    <name evidence="2" type="ORF">C5167_003384</name>
</gene>
<reference evidence="2 3" key="1">
    <citation type="journal article" date="2018" name="Science">
        <title>The opium poppy genome and morphinan production.</title>
        <authorList>
            <person name="Guo L."/>
            <person name="Winzer T."/>
            <person name="Yang X."/>
            <person name="Li Y."/>
            <person name="Ning Z."/>
            <person name="He Z."/>
            <person name="Teodor R."/>
            <person name="Lu Y."/>
            <person name="Bowser T.A."/>
            <person name="Graham I.A."/>
            <person name="Ye K."/>
        </authorList>
    </citation>
    <scope>NUCLEOTIDE SEQUENCE [LARGE SCALE GENOMIC DNA]</scope>
    <source>
        <strain evidence="3">cv. HN1</strain>
        <tissue evidence="2">Leaves</tissue>
    </source>
</reference>
<organism evidence="2 3">
    <name type="scientific">Papaver somniferum</name>
    <name type="common">Opium poppy</name>
    <dbReference type="NCBI Taxonomy" id="3469"/>
    <lineage>
        <taxon>Eukaryota</taxon>
        <taxon>Viridiplantae</taxon>
        <taxon>Streptophyta</taxon>
        <taxon>Embryophyta</taxon>
        <taxon>Tracheophyta</taxon>
        <taxon>Spermatophyta</taxon>
        <taxon>Magnoliopsida</taxon>
        <taxon>Ranunculales</taxon>
        <taxon>Papaveraceae</taxon>
        <taxon>Papaveroideae</taxon>
        <taxon>Papaver</taxon>
    </lineage>
</organism>
<evidence type="ECO:0000256" key="1">
    <source>
        <dbReference type="SAM" id="MobiDB-lite"/>
    </source>
</evidence>
<accession>A0A4Y7L3Z9</accession>
<keyword evidence="3" id="KW-1185">Reference proteome</keyword>
<proteinExistence type="predicted"/>
<evidence type="ECO:0000313" key="2">
    <source>
        <dbReference type="EMBL" id="RZC79148.1"/>
    </source>
</evidence>
<feature type="region of interest" description="Disordered" evidence="1">
    <location>
        <begin position="89"/>
        <end position="109"/>
    </location>
</feature>
<dbReference type="EMBL" id="CM010723">
    <property type="protein sequence ID" value="RZC79148.1"/>
    <property type="molecule type" value="Genomic_DNA"/>
</dbReference>
<sequence length="109" mass="12357">MAARLKVTRSGRLNPDSESGHVIDVPFHGDVVKRAKWIARGLRRNIEEVLYLDCEEQRTLILRLLELHNPMRNDLYTDEVIDDWISLSQTPDISSSSSEDVPSIVGRSG</sequence>
<dbReference type="Gramene" id="RZC79148">
    <property type="protein sequence ID" value="RZC79148"/>
    <property type="gene ID" value="C5167_003384"/>
</dbReference>
<evidence type="ECO:0000313" key="3">
    <source>
        <dbReference type="Proteomes" id="UP000316621"/>
    </source>
</evidence>
<dbReference type="Proteomes" id="UP000316621">
    <property type="component" value="Chromosome 9"/>
</dbReference>
<protein>
    <submittedName>
        <fullName evidence="2">Uncharacterized protein</fullName>
    </submittedName>
</protein>
<name>A0A4Y7L3Z9_PAPSO</name>
<dbReference type="AlphaFoldDB" id="A0A4Y7L3Z9"/>